<feature type="chain" id="PRO_5041517672" description="Carboxylic ester hydrolase" evidence="4">
    <location>
        <begin position="19"/>
        <end position="578"/>
    </location>
</feature>
<dbReference type="PROSITE" id="PS00122">
    <property type="entry name" value="CARBOXYLESTERASE_B_1"/>
    <property type="match status" value="1"/>
</dbReference>
<dbReference type="AlphaFoldDB" id="A0AA88YS72"/>
<dbReference type="InterPro" id="IPR019826">
    <property type="entry name" value="Carboxylesterase_B_AS"/>
</dbReference>
<keyword evidence="2 4" id="KW-0732">Signal</keyword>
<evidence type="ECO:0000313" key="6">
    <source>
        <dbReference type="EMBL" id="KAK3106608.1"/>
    </source>
</evidence>
<dbReference type="PANTHER" id="PTHR43903">
    <property type="entry name" value="NEUROLIGIN"/>
    <property type="match status" value="1"/>
</dbReference>
<sequence length="578" mass="64881">MKNPLFLLSSVMVCLASADDSFVHIETPLGKIKGIESLDKETGVKVYEFRGIRYAKAPTEERRFKKPEPVDPWTEEYDATNFGHACPQPVTPLVNDGAENQSEDCLYLNVYVPESGTKGEKLSVMVWIHGGGFFMGNGFYYDSTHLSALGNVVVVTFNYRIGLLGFLGLYHPASKGNYGLWDQIMALKWVQDNIASFRGDPGSVTIFGESAGGYSVSYLTLIPSNKGLFHRAIAQSGVVSRYVLPDKQRVAKIVQRVSDRTNCPASNMYAFVDCLRKADVGLLLNASDFSAFMPQDHVFIEILYGPVVDEELFSEHPMKSLQDPESPVSQFFSSLDFIAGANSQEGSLLYMTIMPSMQELYKFNTSISIPVKFLCDGMINPYVDYFHNGDQGIKDKMCEFYTSDGSEDDQSNRAADFFADTMFTPWVAQMLDYHTRHKQGKTYQYQVSRTCAFKLGLPYIPPPVWFKGCGHSDELIYLFDIVKEEKIDFYGETLSDADKRFATAMILYWTSFAKTGVPSAGASSLPWLPYVSDSKIYLDLDEDISLRQNLKSVAVKFWTEKLPPIPIDTDLKVSHDEL</sequence>
<evidence type="ECO:0000259" key="5">
    <source>
        <dbReference type="Pfam" id="PF00135"/>
    </source>
</evidence>
<gene>
    <name evidence="6" type="ORF">FSP39_023466</name>
</gene>
<dbReference type="EMBL" id="VSWD01000003">
    <property type="protein sequence ID" value="KAK3106608.1"/>
    <property type="molecule type" value="Genomic_DNA"/>
</dbReference>
<dbReference type="EC" id="3.1.1.-" evidence="4"/>
<comment type="similarity">
    <text evidence="1 4">Belongs to the type-B carboxylesterase/lipase family.</text>
</comment>
<dbReference type="InterPro" id="IPR051093">
    <property type="entry name" value="Neuroligin/BSAL"/>
</dbReference>
<dbReference type="PROSITE" id="PS00941">
    <property type="entry name" value="CARBOXYLESTERASE_B_2"/>
    <property type="match status" value="1"/>
</dbReference>
<name>A0AA88YS72_PINIB</name>
<keyword evidence="7" id="KW-1185">Reference proteome</keyword>
<dbReference type="Pfam" id="PF00135">
    <property type="entry name" value="COesterase"/>
    <property type="match status" value="1"/>
</dbReference>
<dbReference type="Proteomes" id="UP001186944">
    <property type="component" value="Unassembled WGS sequence"/>
</dbReference>
<evidence type="ECO:0000256" key="2">
    <source>
        <dbReference type="ARBA" id="ARBA00022729"/>
    </source>
</evidence>
<feature type="domain" description="Carboxylesterase type B" evidence="5">
    <location>
        <begin position="24"/>
        <end position="558"/>
    </location>
</feature>
<keyword evidence="3 4" id="KW-0378">Hydrolase</keyword>
<dbReference type="InterPro" id="IPR002018">
    <property type="entry name" value="CarbesteraseB"/>
</dbReference>
<dbReference type="GO" id="GO:0016787">
    <property type="term" value="F:hydrolase activity"/>
    <property type="evidence" value="ECO:0007669"/>
    <property type="project" value="UniProtKB-KW"/>
</dbReference>
<reference evidence="6" key="1">
    <citation type="submission" date="2019-08" db="EMBL/GenBank/DDBJ databases">
        <title>The improved chromosome-level genome for the pearl oyster Pinctada fucata martensii using PacBio sequencing and Hi-C.</title>
        <authorList>
            <person name="Zheng Z."/>
        </authorList>
    </citation>
    <scope>NUCLEOTIDE SEQUENCE</scope>
    <source>
        <strain evidence="6">ZZ-2019</strain>
        <tissue evidence="6">Adductor muscle</tissue>
    </source>
</reference>
<dbReference type="InterPro" id="IPR029058">
    <property type="entry name" value="AB_hydrolase_fold"/>
</dbReference>
<evidence type="ECO:0000313" key="7">
    <source>
        <dbReference type="Proteomes" id="UP001186944"/>
    </source>
</evidence>
<evidence type="ECO:0000256" key="3">
    <source>
        <dbReference type="ARBA" id="ARBA00022801"/>
    </source>
</evidence>
<evidence type="ECO:0000256" key="4">
    <source>
        <dbReference type="RuleBase" id="RU361235"/>
    </source>
</evidence>
<dbReference type="Gene3D" id="3.40.50.1820">
    <property type="entry name" value="alpha/beta hydrolase"/>
    <property type="match status" value="1"/>
</dbReference>
<dbReference type="SUPFAM" id="SSF53474">
    <property type="entry name" value="alpha/beta-Hydrolases"/>
    <property type="match status" value="1"/>
</dbReference>
<comment type="caution">
    <text evidence="6">The sequence shown here is derived from an EMBL/GenBank/DDBJ whole genome shotgun (WGS) entry which is preliminary data.</text>
</comment>
<organism evidence="6 7">
    <name type="scientific">Pinctada imbricata</name>
    <name type="common">Atlantic pearl-oyster</name>
    <name type="synonym">Pinctada martensii</name>
    <dbReference type="NCBI Taxonomy" id="66713"/>
    <lineage>
        <taxon>Eukaryota</taxon>
        <taxon>Metazoa</taxon>
        <taxon>Spiralia</taxon>
        <taxon>Lophotrochozoa</taxon>
        <taxon>Mollusca</taxon>
        <taxon>Bivalvia</taxon>
        <taxon>Autobranchia</taxon>
        <taxon>Pteriomorphia</taxon>
        <taxon>Pterioida</taxon>
        <taxon>Pterioidea</taxon>
        <taxon>Pteriidae</taxon>
        <taxon>Pinctada</taxon>
    </lineage>
</organism>
<accession>A0AA88YS72</accession>
<protein>
    <recommendedName>
        <fullName evidence="4">Carboxylic ester hydrolase</fullName>
        <ecNumber evidence="4">3.1.1.-</ecNumber>
    </recommendedName>
</protein>
<evidence type="ECO:0000256" key="1">
    <source>
        <dbReference type="ARBA" id="ARBA00005964"/>
    </source>
</evidence>
<feature type="signal peptide" evidence="4">
    <location>
        <begin position="1"/>
        <end position="18"/>
    </location>
</feature>
<proteinExistence type="inferred from homology"/>
<dbReference type="InterPro" id="IPR019819">
    <property type="entry name" value="Carboxylesterase_B_CS"/>
</dbReference>